<keyword evidence="3" id="KW-0997">Cell inner membrane</keyword>
<keyword evidence="15 16" id="KW-0739">Sodium transport</keyword>
<feature type="transmembrane region" description="Helical" evidence="16">
    <location>
        <begin position="313"/>
        <end position="331"/>
    </location>
</feature>
<feature type="modified residue" description="FMN phosphoryl threonine" evidence="16 17">
    <location>
        <position position="226"/>
    </location>
</feature>
<keyword evidence="11 16" id="KW-0915">Sodium</keyword>
<dbReference type="PIRSF" id="PIRSF016055">
    <property type="entry name" value="NADH-UbQ_OxRdtase_B_su"/>
    <property type="match status" value="1"/>
</dbReference>
<keyword evidence="8 16" id="KW-1278">Translocase</keyword>
<evidence type="ECO:0000256" key="8">
    <source>
        <dbReference type="ARBA" id="ARBA00022967"/>
    </source>
</evidence>
<dbReference type="AlphaFoldDB" id="A0A327XZF1"/>
<comment type="cofactor">
    <cofactor evidence="16 17">
        <name>FMN</name>
        <dbReference type="ChEBI" id="CHEBI:58210"/>
    </cofactor>
</comment>
<dbReference type="GO" id="GO:0010181">
    <property type="term" value="F:FMN binding"/>
    <property type="evidence" value="ECO:0007669"/>
    <property type="project" value="InterPro"/>
</dbReference>
<comment type="similarity">
    <text evidence="16">Belongs to the NqrB/RnfD family.</text>
</comment>
<keyword evidence="7 16" id="KW-0812">Transmembrane</keyword>
<keyword evidence="9 16" id="KW-1133">Transmembrane helix</keyword>
<dbReference type="InterPro" id="IPR010966">
    <property type="entry name" value="NqrB"/>
</dbReference>
<feature type="transmembrane region" description="Helical" evidence="16">
    <location>
        <begin position="343"/>
        <end position="361"/>
    </location>
</feature>
<comment type="caution">
    <text evidence="18">The sequence shown here is derived from an EMBL/GenBank/DDBJ whole genome shotgun (WGS) entry which is preliminary data.</text>
</comment>
<dbReference type="GO" id="GO:0005886">
    <property type="term" value="C:plasma membrane"/>
    <property type="evidence" value="ECO:0007669"/>
    <property type="project" value="UniProtKB-SubCell"/>
</dbReference>
<evidence type="ECO:0000256" key="17">
    <source>
        <dbReference type="PIRSR" id="PIRSR016055-50"/>
    </source>
</evidence>
<dbReference type="OrthoDB" id="9776359at2"/>
<evidence type="ECO:0000256" key="4">
    <source>
        <dbReference type="ARBA" id="ARBA00022553"/>
    </source>
</evidence>
<comment type="catalytic activity">
    <reaction evidence="16">
        <text>a ubiquinone + n Na(+)(in) + NADH + H(+) = a ubiquinol + n Na(+)(out) + NAD(+)</text>
        <dbReference type="Rhea" id="RHEA:47748"/>
        <dbReference type="Rhea" id="RHEA-COMP:9565"/>
        <dbReference type="Rhea" id="RHEA-COMP:9566"/>
        <dbReference type="ChEBI" id="CHEBI:15378"/>
        <dbReference type="ChEBI" id="CHEBI:16389"/>
        <dbReference type="ChEBI" id="CHEBI:17976"/>
        <dbReference type="ChEBI" id="CHEBI:29101"/>
        <dbReference type="ChEBI" id="CHEBI:57540"/>
        <dbReference type="ChEBI" id="CHEBI:57945"/>
        <dbReference type="EC" id="7.2.1.1"/>
    </reaction>
</comment>
<feature type="transmembrane region" description="Helical" evidence="16">
    <location>
        <begin position="149"/>
        <end position="167"/>
    </location>
</feature>
<dbReference type="HAMAP" id="MF_00426">
    <property type="entry name" value="NqrB"/>
    <property type="match status" value="1"/>
</dbReference>
<dbReference type="NCBIfam" id="NF003756">
    <property type="entry name" value="PRK05349.1"/>
    <property type="match status" value="1"/>
</dbReference>
<dbReference type="PANTHER" id="PTHR30578">
    <property type="entry name" value="ELECTRON TRANSPORT COMPLEX PROTEIN RNFD"/>
    <property type="match status" value="1"/>
</dbReference>
<evidence type="ECO:0000256" key="6">
    <source>
        <dbReference type="ARBA" id="ARBA00022643"/>
    </source>
</evidence>
<evidence type="ECO:0000256" key="16">
    <source>
        <dbReference type="HAMAP-Rule" id="MF_00426"/>
    </source>
</evidence>
<evidence type="ECO:0000256" key="12">
    <source>
        <dbReference type="ARBA" id="ARBA00023065"/>
    </source>
</evidence>
<evidence type="ECO:0000256" key="7">
    <source>
        <dbReference type="ARBA" id="ARBA00022692"/>
    </source>
</evidence>
<evidence type="ECO:0000256" key="15">
    <source>
        <dbReference type="ARBA" id="ARBA00023201"/>
    </source>
</evidence>
<feature type="transmembrane region" description="Helical" evidence="16">
    <location>
        <begin position="56"/>
        <end position="73"/>
    </location>
</feature>
<keyword evidence="19" id="KW-1185">Reference proteome</keyword>
<evidence type="ECO:0000256" key="13">
    <source>
        <dbReference type="ARBA" id="ARBA00023075"/>
    </source>
</evidence>
<name>A0A327XZF1_9RHOB</name>
<dbReference type="PANTHER" id="PTHR30578:SF1">
    <property type="entry name" value="NA(+)-TRANSLOCATING NADH-QUINONE REDUCTASE SUBUNIT B"/>
    <property type="match status" value="1"/>
</dbReference>
<organism evidence="18 19">
    <name type="scientific">Salipiger aestuarii</name>
    <dbReference type="NCBI Taxonomy" id="568098"/>
    <lineage>
        <taxon>Bacteria</taxon>
        <taxon>Pseudomonadati</taxon>
        <taxon>Pseudomonadota</taxon>
        <taxon>Alphaproteobacteria</taxon>
        <taxon>Rhodobacterales</taxon>
        <taxon>Roseobacteraceae</taxon>
        <taxon>Salipiger</taxon>
    </lineage>
</organism>
<keyword evidence="14 16" id="KW-0472">Membrane</keyword>
<keyword evidence="1 16" id="KW-0813">Transport</keyword>
<keyword evidence="5 16" id="KW-0285">Flavoprotein</keyword>
<proteinExistence type="inferred from homology"/>
<evidence type="ECO:0000256" key="5">
    <source>
        <dbReference type="ARBA" id="ARBA00022630"/>
    </source>
</evidence>
<reference evidence="18 19" key="1">
    <citation type="submission" date="2018-06" db="EMBL/GenBank/DDBJ databases">
        <title>Genomic Encyclopedia of Archaeal and Bacterial Type Strains, Phase II (KMG-II): from individual species to whole genera.</title>
        <authorList>
            <person name="Goeker M."/>
        </authorList>
    </citation>
    <scope>NUCLEOTIDE SEQUENCE [LARGE SCALE GENOMIC DNA]</scope>
    <source>
        <strain evidence="18 19">DSM 22011</strain>
    </source>
</reference>
<keyword evidence="13 16" id="KW-0830">Ubiquinone</keyword>
<dbReference type="NCBIfam" id="TIGR01937">
    <property type="entry name" value="nqrB"/>
    <property type="match status" value="1"/>
</dbReference>
<dbReference type="InterPro" id="IPR004338">
    <property type="entry name" value="NqrB/RnfD"/>
</dbReference>
<dbReference type="GO" id="GO:0006814">
    <property type="term" value="P:sodium ion transport"/>
    <property type="evidence" value="ECO:0007669"/>
    <property type="project" value="UniProtKB-UniRule"/>
</dbReference>
<evidence type="ECO:0000256" key="10">
    <source>
        <dbReference type="ARBA" id="ARBA00023027"/>
    </source>
</evidence>
<dbReference type="GO" id="GO:0016655">
    <property type="term" value="F:oxidoreductase activity, acting on NAD(P)H, quinone or similar compound as acceptor"/>
    <property type="evidence" value="ECO:0007669"/>
    <property type="project" value="UniProtKB-UniRule"/>
</dbReference>
<keyword evidence="12 16" id="KW-0406">Ion transport</keyword>
<evidence type="ECO:0000256" key="9">
    <source>
        <dbReference type="ARBA" id="ARBA00022989"/>
    </source>
</evidence>
<gene>
    <name evidence="16" type="primary">nqrB</name>
    <name evidence="18" type="ORF">ATI53_10296</name>
</gene>
<evidence type="ECO:0000256" key="1">
    <source>
        <dbReference type="ARBA" id="ARBA00022448"/>
    </source>
</evidence>
<comment type="function">
    <text evidence="16">NQR complex catalyzes the reduction of ubiquinone-1 to ubiquinol by two successive reactions, coupled with the transport of Na(+) ions from the cytoplasm to the periplasm. NqrA to NqrE are probably involved in the second step, the conversion of ubisemiquinone to ubiquinol.</text>
</comment>
<keyword evidence="2 16" id="KW-1003">Cell membrane</keyword>
<evidence type="ECO:0000256" key="2">
    <source>
        <dbReference type="ARBA" id="ARBA00022475"/>
    </source>
</evidence>
<protein>
    <recommendedName>
        <fullName evidence="16">Na(+)-translocating NADH-quinone reductase subunit B</fullName>
        <shortName evidence="16">Na(+)-NQR subunit B</shortName>
        <shortName evidence="16">Na(+)-translocating NQR subunit B</shortName>
        <ecNumber evidence="16">7.2.1.1</ecNumber>
    </recommendedName>
    <alternativeName>
        <fullName evidence="16">NQR complex subunit B</fullName>
    </alternativeName>
    <alternativeName>
        <fullName evidence="16">NQR-1 subunit B</fullName>
    </alternativeName>
</protein>
<keyword evidence="6 16" id="KW-0288">FMN</keyword>
<dbReference type="Pfam" id="PF03116">
    <property type="entry name" value="NQR2_RnfD_RnfE"/>
    <property type="match status" value="1"/>
</dbReference>
<feature type="transmembrane region" description="Helical" evidence="16">
    <location>
        <begin position="367"/>
        <end position="387"/>
    </location>
</feature>
<dbReference type="GO" id="GO:0055085">
    <property type="term" value="P:transmembrane transport"/>
    <property type="evidence" value="ECO:0007669"/>
    <property type="project" value="InterPro"/>
</dbReference>
<keyword evidence="4 16" id="KW-0597">Phosphoprotein</keyword>
<dbReference type="Proteomes" id="UP000249165">
    <property type="component" value="Unassembled WGS sequence"/>
</dbReference>
<evidence type="ECO:0000256" key="11">
    <source>
        <dbReference type="ARBA" id="ARBA00023053"/>
    </source>
</evidence>
<sequence length="399" mass="43274">MGLRQVFDRIEPHFHKGGKLQKYYSIYEMVESLVYTPKTVTTVAPHARSYIDMKRIMTYVVIATIPCILFGLYNTGLQTNLAIADHGASGWRAAIIDGLGIGFNPANPLANMLHGLLYWLPIYIVTLAVGGIFEVIFAVVRGHEVNEGFLVSSMLFTLILPASTPLWQVALGITFGVVIGKEVFGGTGKNFLNPALVGRAFLYFAYPAQMSGDSVWVPVDGYTGATALAVGASEGMAALPQHGITWMDAFIGTIQGCIGETSTIAALIGLAFLLITKIANWRLVAGCLLGMIGFASLLNVIGSDSNPMFAMPWYWHLVVGGYAFGLVFMVTEPVSASHTNTGRWIYGALIGFMVVMIRVINPAFPEGMMLAILFGNVFAPLIDYFVVQANIKRRAKRNA</sequence>
<feature type="transmembrane region" description="Helical" evidence="16">
    <location>
        <begin position="249"/>
        <end position="274"/>
    </location>
</feature>
<evidence type="ECO:0000313" key="19">
    <source>
        <dbReference type="Proteomes" id="UP000249165"/>
    </source>
</evidence>
<accession>A0A327XZF1</accession>
<evidence type="ECO:0000256" key="3">
    <source>
        <dbReference type="ARBA" id="ARBA00022519"/>
    </source>
</evidence>
<evidence type="ECO:0000313" key="18">
    <source>
        <dbReference type="EMBL" id="RAK14113.1"/>
    </source>
</evidence>
<dbReference type="GO" id="GO:0022904">
    <property type="term" value="P:respiratory electron transport chain"/>
    <property type="evidence" value="ECO:0007669"/>
    <property type="project" value="InterPro"/>
</dbReference>
<evidence type="ECO:0000256" key="14">
    <source>
        <dbReference type="ARBA" id="ARBA00023136"/>
    </source>
</evidence>
<comment type="subcellular location">
    <subcellularLocation>
        <location evidence="16">Cell membrane</location>
        <topology evidence="16">Multi-pass membrane protein</topology>
    </subcellularLocation>
</comment>
<dbReference type="EC" id="7.2.1.1" evidence="16"/>
<dbReference type="RefSeq" id="WP_009505965.1">
    <property type="nucleotide sequence ID" value="NZ_LIGK01000027.1"/>
</dbReference>
<feature type="transmembrane region" description="Helical" evidence="16">
    <location>
        <begin position="116"/>
        <end position="137"/>
    </location>
</feature>
<comment type="subunit">
    <text evidence="16">Composed of six subunits; NqrA, NqrB, NqrC, NqrD, NqrE and NqrF.</text>
</comment>
<feature type="transmembrane region" description="Helical" evidence="16">
    <location>
        <begin position="281"/>
        <end position="301"/>
    </location>
</feature>
<keyword evidence="10 16" id="KW-0520">NAD</keyword>
<dbReference type="EMBL" id="QLMG01000029">
    <property type="protein sequence ID" value="RAK14113.1"/>
    <property type="molecule type" value="Genomic_DNA"/>
</dbReference>